<evidence type="ECO:0000256" key="1">
    <source>
        <dbReference type="ARBA" id="ARBA00007606"/>
    </source>
</evidence>
<dbReference type="Gene3D" id="2.60.120.200">
    <property type="match status" value="1"/>
</dbReference>
<accession>W9SI54</accession>
<dbReference type="PANTHER" id="PTHR32401">
    <property type="entry name" value="CONCANAVALIN A-LIKE LECTIN FAMILY PROTEIN"/>
    <property type="match status" value="1"/>
</dbReference>
<keyword evidence="6" id="KW-1185">Reference proteome</keyword>
<keyword evidence="3" id="KW-0472">Membrane</keyword>
<feature type="domain" description="Legume lectin" evidence="4">
    <location>
        <begin position="28"/>
        <end position="184"/>
    </location>
</feature>
<keyword evidence="3" id="KW-0812">Transmembrane</keyword>
<evidence type="ECO:0000256" key="2">
    <source>
        <dbReference type="ARBA" id="ARBA00022734"/>
    </source>
</evidence>
<organism evidence="5 6">
    <name type="scientific">Morus notabilis</name>
    <dbReference type="NCBI Taxonomy" id="981085"/>
    <lineage>
        <taxon>Eukaryota</taxon>
        <taxon>Viridiplantae</taxon>
        <taxon>Streptophyta</taxon>
        <taxon>Embryophyta</taxon>
        <taxon>Tracheophyta</taxon>
        <taxon>Spermatophyta</taxon>
        <taxon>Magnoliopsida</taxon>
        <taxon>eudicotyledons</taxon>
        <taxon>Gunneridae</taxon>
        <taxon>Pentapetalae</taxon>
        <taxon>rosids</taxon>
        <taxon>fabids</taxon>
        <taxon>Rosales</taxon>
        <taxon>Moraceae</taxon>
        <taxon>Moreae</taxon>
        <taxon>Morus</taxon>
    </lineage>
</organism>
<reference evidence="6" key="1">
    <citation type="submission" date="2013-01" db="EMBL/GenBank/DDBJ databases">
        <title>Draft Genome Sequence of a Mulberry Tree, Morus notabilis C.K. Schneid.</title>
        <authorList>
            <person name="He N."/>
            <person name="Zhao S."/>
        </authorList>
    </citation>
    <scope>NUCLEOTIDE SEQUENCE</scope>
</reference>
<dbReference type="KEGG" id="mnt:21397916"/>
<dbReference type="InterPro" id="IPR013320">
    <property type="entry name" value="ConA-like_dom_sf"/>
</dbReference>
<dbReference type="EMBL" id="KE346317">
    <property type="protein sequence ID" value="EXC33013.1"/>
    <property type="molecule type" value="Genomic_DNA"/>
</dbReference>
<dbReference type="Proteomes" id="UP000030645">
    <property type="component" value="Unassembled WGS sequence"/>
</dbReference>
<dbReference type="Pfam" id="PF00139">
    <property type="entry name" value="Lectin_legB"/>
    <property type="match status" value="1"/>
</dbReference>
<dbReference type="AlphaFoldDB" id="W9SI54"/>
<comment type="similarity">
    <text evidence="1">Belongs to the leguminous lectin family.</text>
</comment>
<dbReference type="InterPro" id="IPR001220">
    <property type="entry name" value="Legume_lectin_dom"/>
</dbReference>
<evidence type="ECO:0000259" key="4">
    <source>
        <dbReference type="Pfam" id="PF00139"/>
    </source>
</evidence>
<evidence type="ECO:0000256" key="3">
    <source>
        <dbReference type="SAM" id="Phobius"/>
    </source>
</evidence>
<proteinExistence type="inferred from homology"/>
<dbReference type="OrthoDB" id="2014828at2759"/>
<dbReference type="InterPro" id="IPR050258">
    <property type="entry name" value="Leguminous_Lectin"/>
</dbReference>
<keyword evidence="2 5" id="KW-0430">Lectin</keyword>
<dbReference type="SUPFAM" id="SSF49899">
    <property type="entry name" value="Concanavalin A-like lectins/glucanases"/>
    <property type="match status" value="1"/>
</dbReference>
<protein>
    <submittedName>
        <fullName evidence="5">Galactose-binding lectin</fullName>
    </submittedName>
</protein>
<keyword evidence="3" id="KW-1133">Transmembrane helix</keyword>
<feature type="transmembrane region" description="Helical" evidence="3">
    <location>
        <begin position="6"/>
        <end position="24"/>
    </location>
</feature>
<dbReference type="SMR" id="W9SI54"/>
<sequence>MAAPEFILSNLMIMIISFLLLPNYSAPLEFNYPALEQQNPNLTAQGNVTFLGSEEQLTKNKKDQIGRLRYFHQPMRLWETSSGLLMEADFITQFSFMIHSNDWAPGDGIAFFLAQPPFSVPKITDGSCAAFGTRIRVMIALYANRFAAVEFDTFKNDFDPRDLQEHVGLNVNSMVSRATASWSGYDQEGSHIEQTLSHRINLVDHLPERVVFGFSAANGLFTSKNVLSSMVFLVRDTKDSTTTI</sequence>
<evidence type="ECO:0000313" key="6">
    <source>
        <dbReference type="Proteomes" id="UP000030645"/>
    </source>
</evidence>
<evidence type="ECO:0000313" key="5">
    <source>
        <dbReference type="EMBL" id="EXC33013.1"/>
    </source>
</evidence>
<gene>
    <name evidence="5" type="ORF">L484_014794</name>
</gene>
<dbReference type="GO" id="GO:0030246">
    <property type="term" value="F:carbohydrate binding"/>
    <property type="evidence" value="ECO:0007669"/>
    <property type="project" value="UniProtKB-KW"/>
</dbReference>
<dbReference type="STRING" id="981085.W9SI54"/>
<name>W9SI54_9ROSA</name>
<dbReference type="PANTHER" id="PTHR32401:SF49">
    <property type="entry name" value="OS10G0129200 PROTEIN"/>
    <property type="match status" value="1"/>
</dbReference>